<protein>
    <submittedName>
        <fullName evidence="3">Transposase</fullName>
    </submittedName>
</protein>
<feature type="transmembrane region" description="Helical" evidence="1">
    <location>
        <begin position="113"/>
        <end position="133"/>
    </location>
</feature>
<feature type="domain" description="Peptidase A24A-predicted C-terminal archaea" evidence="2">
    <location>
        <begin position="256"/>
        <end position="364"/>
    </location>
</feature>
<evidence type="ECO:0000313" key="3">
    <source>
        <dbReference type="EMBL" id="AMQ18324.1"/>
    </source>
</evidence>
<organism evidence="3 4">
    <name type="scientific">Thermococcus peptonophilus</name>
    <dbReference type="NCBI Taxonomy" id="53952"/>
    <lineage>
        <taxon>Archaea</taxon>
        <taxon>Methanobacteriati</taxon>
        <taxon>Methanobacteriota</taxon>
        <taxon>Thermococci</taxon>
        <taxon>Thermococcales</taxon>
        <taxon>Thermococcaceae</taxon>
        <taxon>Thermococcus</taxon>
    </lineage>
</organism>
<feature type="transmembrane region" description="Helical" evidence="1">
    <location>
        <begin position="145"/>
        <end position="168"/>
    </location>
</feature>
<dbReference type="Proteomes" id="UP000073604">
    <property type="component" value="Chromosome"/>
</dbReference>
<gene>
    <name evidence="3" type="ORF">A0127_03620</name>
</gene>
<name>A0A142CU72_9EURY</name>
<dbReference type="EMBL" id="CP014750">
    <property type="protein sequence ID" value="AMQ18324.1"/>
    <property type="molecule type" value="Genomic_DNA"/>
</dbReference>
<keyword evidence="1" id="KW-1133">Transmembrane helix</keyword>
<dbReference type="GeneID" id="27139604"/>
<dbReference type="InterPro" id="IPR009639">
    <property type="entry name" value="Pept_A24A_C_arc"/>
</dbReference>
<feature type="transmembrane region" description="Helical" evidence="1">
    <location>
        <begin position="84"/>
        <end position="107"/>
    </location>
</feature>
<dbReference type="OrthoDB" id="65749at2157"/>
<dbReference type="AlphaFoldDB" id="A0A142CU72"/>
<feature type="transmembrane region" description="Helical" evidence="1">
    <location>
        <begin position="188"/>
        <end position="204"/>
    </location>
</feature>
<dbReference type="Pfam" id="PF06819">
    <property type="entry name" value="Arc_PepC"/>
    <property type="match status" value="1"/>
</dbReference>
<proteinExistence type="predicted"/>
<sequence>MEMIPLLMGLLTGILASYTDIKTGFVFDVHAFPTLQLIGKLLGWEEEEDDVGLPKWVERIIIPSAEIGILYYLYLGLKSGDTLLALSGLIGLLVGFGLGLLLYYIGAWASGDVVILAAFSALLPLAPSTAKIVPPYGNGYPLYPISILFNSILAVFPFIIAYALGVLIVRKEKDVIKGIFTEGVRDTIEVTLWIMLGIAVTALLNPNRPLLGLLVTILAFPIFLRYRTMGDALGVAGILYLLYLQSDTALFALLKVLATIYAVKIILSTVKILREKVLVEEVPVEELREWDILGETIHEINGEIKRERESTLERFKKALLTGDFSKIRPTLGSVIASSTAEGLTKEQIEELKKLVEQGRLENRFLRKKAMPFAPAIFLGFLISYFWGDIFWWLELKIMGL</sequence>
<evidence type="ECO:0000256" key="1">
    <source>
        <dbReference type="SAM" id="Phobius"/>
    </source>
</evidence>
<dbReference type="RefSeq" id="WP_062388089.1">
    <property type="nucleotide sequence ID" value="NZ_CP014750.1"/>
</dbReference>
<evidence type="ECO:0000259" key="2">
    <source>
        <dbReference type="Pfam" id="PF06819"/>
    </source>
</evidence>
<dbReference type="KEGG" id="tpep:A0127_03620"/>
<keyword evidence="4" id="KW-1185">Reference proteome</keyword>
<evidence type="ECO:0000313" key="4">
    <source>
        <dbReference type="Proteomes" id="UP000073604"/>
    </source>
</evidence>
<keyword evidence="1" id="KW-0472">Membrane</keyword>
<keyword evidence="1" id="KW-0812">Transmembrane</keyword>
<reference evidence="4" key="1">
    <citation type="submission" date="2016-03" db="EMBL/GenBank/DDBJ databases">
        <authorList>
            <person name="Oger P.M."/>
        </authorList>
    </citation>
    <scope>NUCLEOTIDE SEQUENCE [LARGE SCALE GENOMIC DNA]</scope>
    <source>
        <strain evidence="4">OG-1</strain>
    </source>
</reference>
<dbReference type="Gene3D" id="1.20.120.1220">
    <property type="match status" value="1"/>
</dbReference>
<accession>A0A142CU72</accession>
<feature type="transmembrane region" description="Helical" evidence="1">
    <location>
        <begin position="372"/>
        <end position="393"/>
    </location>
</feature>
<dbReference type="STRING" id="53952.A0127_03620"/>